<keyword evidence="2" id="KW-1185">Reference proteome</keyword>
<name>A0A6B8RRI8_9BACL</name>
<dbReference type="KEGG" id="ppsc:EHS13_28145"/>
<dbReference type="EMBL" id="CP034235">
    <property type="protein sequence ID" value="QGQ98477.1"/>
    <property type="molecule type" value="Genomic_DNA"/>
</dbReference>
<organism evidence="1 2">
    <name type="scientific">Paenibacillus psychroresistens</name>
    <dbReference type="NCBI Taxonomy" id="1778678"/>
    <lineage>
        <taxon>Bacteria</taxon>
        <taxon>Bacillati</taxon>
        <taxon>Bacillota</taxon>
        <taxon>Bacilli</taxon>
        <taxon>Bacillales</taxon>
        <taxon>Paenibacillaceae</taxon>
        <taxon>Paenibacillus</taxon>
    </lineage>
</organism>
<gene>
    <name evidence="1" type="ORF">EHS13_28145</name>
</gene>
<dbReference type="SUPFAM" id="SSF47336">
    <property type="entry name" value="ACP-like"/>
    <property type="match status" value="1"/>
</dbReference>
<dbReference type="OrthoDB" id="2648028at2"/>
<evidence type="ECO:0000313" key="1">
    <source>
        <dbReference type="EMBL" id="QGQ98477.1"/>
    </source>
</evidence>
<dbReference type="RefSeq" id="WP_155703584.1">
    <property type="nucleotide sequence ID" value="NZ_CP034235.1"/>
</dbReference>
<accession>A0A6B8RRI8</accession>
<sequence length="78" mass="8708">MNKVEFINEFEENVVFVEVGSLNVESILADIEEWDSMATVATIALIDEHFDITLKAEKLTSCLTLGDIIALIQHKLEG</sequence>
<dbReference type="InterPro" id="IPR036736">
    <property type="entry name" value="ACP-like_sf"/>
</dbReference>
<reference evidence="2" key="1">
    <citation type="submission" date="2018-11" db="EMBL/GenBank/DDBJ databases">
        <title>Complete genome sequence of Paenibacillus sp. ML311-T8.</title>
        <authorList>
            <person name="Nam Y.-D."/>
            <person name="Kang J."/>
            <person name="Chung W.-H."/>
            <person name="Park Y.S."/>
        </authorList>
    </citation>
    <scope>NUCLEOTIDE SEQUENCE [LARGE SCALE GENOMIC DNA]</scope>
    <source>
        <strain evidence="2">ML311-T8</strain>
    </source>
</reference>
<dbReference type="Proteomes" id="UP000426246">
    <property type="component" value="Chromosome"/>
</dbReference>
<proteinExistence type="predicted"/>
<dbReference type="Gene3D" id="1.10.1200.10">
    <property type="entry name" value="ACP-like"/>
    <property type="match status" value="1"/>
</dbReference>
<protein>
    <submittedName>
        <fullName evidence="1">Acyl carrier protein</fullName>
    </submittedName>
</protein>
<evidence type="ECO:0000313" key="2">
    <source>
        <dbReference type="Proteomes" id="UP000426246"/>
    </source>
</evidence>
<dbReference type="AlphaFoldDB" id="A0A6B8RRI8"/>